<feature type="region of interest" description="Disordered" evidence="1">
    <location>
        <begin position="22"/>
        <end position="50"/>
    </location>
</feature>
<name>A0A7J5Z929_DISMA</name>
<proteinExistence type="predicted"/>
<evidence type="ECO:0000313" key="2">
    <source>
        <dbReference type="EMBL" id="KAF3857207.1"/>
    </source>
</evidence>
<reference evidence="2 3" key="1">
    <citation type="submission" date="2020-03" db="EMBL/GenBank/DDBJ databases">
        <title>Dissostichus mawsoni Genome sequencing and assembly.</title>
        <authorList>
            <person name="Park H."/>
        </authorList>
    </citation>
    <scope>NUCLEOTIDE SEQUENCE [LARGE SCALE GENOMIC DNA]</scope>
    <source>
        <strain evidence="2">DM0001</strain>
        <tissue evidence="2">Muscle</tissue>
    </source>
</reference>
<dbReference type="Proteomes" id="UP000518266">
    <property type="component" value="Unassembled WGS sequence"/>
</dbReference>
<dbReference type="AlphaFoldDB" id="A0A7J5Z929"/>
<organism evidence="2 3">
    <name type="scientific">Dissostichus mawsoni</name>
    <name type="common">Antarctic cod</name>
    <dbReference type="NCBI Taxonomy" id="36200"/>
    <lineage>
        <taxon>Eukaryota</taxon>
        <taxon>Metazoa</taxon>
        <taxon>Chordata</taxon>
        <taxon>Craniata</taxon>
        <taxon>Vertebrata</taxon>
        <taxon>Euteleostomi</taxon>
        <taxon>Actinopterygii</taxon>
        <taxon>Neopterygii</taxon>
        <taxon>Teleostei</taxon>
        <taxon>Neoteleostei</taxon>
        <taxon>Acanthomorphata</taxon>
        <taxon>Eupercaria</taxon>
        <taxon>Perciformes</taxon>
        <taxon>Notothenioidei</taxon>
        <taxon>Nototheniidae</taxon>
        <taxon>Dissostichus</taxon>
    </lineage>
</organism>
<accession>A0A7J5Z929</accession>
<evidence type="ECO:0000256" key="1">
    <source>
        <dbReference type="SAM" id="MobiDB-lite"/>
    </source>
</evidence>
<dbReference type="EMBL" id="JAAKFY010000005">
    <property type="protein sequence ID" value="KAF3857207.1"/>
    <property type="molecule type" value="Genomic_DNA"/>
</dbReference>
<evidence type="ECO:0000313" key="3">
    <source>
        <dbReference type="Proteomes" id="UP000518266"/>
    </source>
</evidence>
<protein>
    <submittedName>
        <fullName evidence="2">Uncharacterized protein</fullName>
    </submittedName>
</protein>
<sequence length="77" mass="8569">MFTLVFVSQECEQEFSSCRPGPELRGRGEGFDQRTASTAAPRLMRKPGSGDCASCRCVRQSHLSPHRANPTSPYYKC</sequence>
<comment type="caution">
    <text evidence="2">The sequence shown here is derived from an EMBL/GenBank/DDBJ whole genome shotgun (WGS) entry which is preliminary data.</text>
</comment>
<keyword evidence="3" id="KW-1185">Reference proteome</keyword>
<feature type="compositionally biased region" description="Basic and acidic residues" evidence="1">
    <location>
        <begin position="22"/>
        <end position="32"/>
    </location>
</feature>
<gene>
    <name evidence="2" type="ORF">F7725_009066</name>
</gene>